<dbReference type="EMBL" id="CAJOBR010019966">
    <property type="protein sequence ID" value="CAF4924492.1"/>
    <property type="molecule type" value="Genomic_DNA"/>
</dbReference>
<name>A0A820X8C6_9BILA</name>
<dbReference type="EMBL" id="CAJOBS010000245">
    <property type="protein sequence ID" value="CAF4533737.1"/>
    <property type="molecule type" value="Genomic_DNA"/>
</dbReference>
<protein>
    <recommendedName>
        <fullName evidence="12">F-box domain-containing protein</fullName>
    </recommendedName>
</protein>
<evidence type="ECO:0000313" key="8">
    <source>
        <dbReference type="EMBL" id="CAF4528761.1"/>
    </source>
</evidence>
<dbReference type="Proteomes" id="UP000663865">
    <property type="component" value="Unassembled WGS sequence"/>
</dbReference>
<evidence type="ECO:0000313" key="11">
    <source>
        <dbReference type="Proteomes" id="UP000663873"/>
    </source>
</evidence>
<dbReference type="Proteomes" id="UP000663851">
    <property type="component" value="Unassembled WGS sequence"/>
</dbReference>
<dbReference type="EMBL" id="CAJNYD010000057">
    <property type="protein sequence ID" value="CAF3200223.1"/>
    <property type="molecule type" value="Genomic_DNA"/>
</dbReference>
<dbReference type="EMBL" id="CAJNXB010004110">
    <property type="protein sequence ID" value="CAF3355186.1"/>
    <property type="molecule type" value="Genomic_DNA"/>
</dbReference>
<accession>A0A820X8C6</accession>
<dbReference type="Proteomes" id="UP000663862">
    <property type="component" value="Unassembled WGS sequence"/>
</dbReference>
<dbReference type="AlphaFoldDB" id="A0A820X8C6"/>
<dbReference type="Proteomes" id="UP000663833">
    <property type="component" value="Unassembled WGS sequence"/>
</dbReference>
<reference evidence="8" key="1">
    <citation type="submission" date="2021-02" db="EMBL/GenBank/DDBJ databases">
        <authorList>
            <person name="Nowell W R."/>
        </authorList>
    </citation>
    <scope>NUCLEOTIDE SEQUENCE</scope>
</reference>
<keyword evidence="11" id="KW-1185">Reference proteome</keyword>
<dbReference type="Proteomes" id="UP000663869">
    <property type="component" value="Unassembled WGS sequence"/>
</dbReference>
<dbReference type="EMBL" id="CAJOBP010008145">
    <property type="protein sequence ID" value="CAF4528761.1"/>
    <property type="molecule type" value="Genomic_DNA"/>
</dbReference>
<gene>
    <name evidence="2" type="ORF">FME351_LOCUS1470</name>
    <name evidence="4" type="ORF">GRG538_LOCUS24568</name>
    <name evidence="6" type="ORF">HFQ381_LOCUS6569</name>
    <name evidence="5" type="ORF">KIK155_LOCUS27539</name>
    <name evidence="1" type="ORF">LUA448_LOCUS2163</name>
    <name evidence="10" type="ORF">QYT958_LOCUS31572</name>
    <name evidence="3" type="ORF">TIS948_LOCUS23639</name>
    <name evidence="9" type="ORF">TOA249_LOCUS5933</name>
    <name evidence="7" type="ORF">TSG867_LOCUS10339</name>
    <name evidence="8" type="ORF">UJA718_LOCUS28068</name>
</gene>
<dbReference type="EMBL" id="CAJNYU010000032">
    <property type="protein sequence ID" value="CAF3321999.1"/>
    <property type="molecule type" value="Genomic_DNA"/>
</dbReference>
<organism evidence="8 11">
    <name type="scientific">Rotaria socialis</name>
    <dbReference type="NCBI Taxonomy" id="392032"/>
    <lineage>
        <taxon>Eukaryota</taxon>
        <taxon>Metazoa</taxon>
        <taxon>Spiralia</taxon>
        <taxon>Gnathifera</taxon>
        <taxon>Rotifera</taxon>
        <taxon>Eurotatoria</taxon>
        <taxon>Bdelloidea</taxon>
        <taxon>Philodinida</taxon>
        <taxon>Philodinidae</taxon>
        <taxon>Rotaria</taxon>
    </lineage>
</organism>
<dbReference type="Proteomes" id="UP000663873">
    <property type="component" value="Unassembled WGS sequence"/>
</dbReference>
<evidence type="ECO:0000313" key="3">
    <source>
        <dbReference type="EMBL" id="CAF3355186.1"/>
    </source>
</evidence>
<dbReference type="EMBL" id="CAJOBQ010000472">
    <property type="protein sequence ID" value="CAF4362868.1"/>
    <property type="molecule type" value="Genomic_DNA"/>
</dbReference>
<evidence type="ECO:0000313" key="6">
    <source>
        <dbReference type="EMBL" id="CAF4186528.1"/>
    </source>
</evidence>
<dbReference type="Proteomes" id="UP000663872">
    <property type="component" value="Unassembled WGS sequence"/>
</dbReference>
<evidence type="ECO:0000313" key="7">
    <source>
        <dbReference type="EMBL" id="CAF4362868.1"/>
    </source>
</evidence>
<evidence type="ECO:0000313" key="5">
    <source>
        <dbReference type="EMBL" id="CAF3714219.1"/>
    </source>
</evidence>
<dbReference type="Proteomes" id="UP000663838">
    <property type="component" value="Unassembled WGS sequence"/>
</dbReference>
<comment type="caution">
    <text evidence="8">The sequence shown here is derived from an EMBL/GenBank/DDBJ whole genome shotgun (WGS) entry which is preliminary data.</text>
</comment>
<evidence type="ECO:0000313" key="2">
    <source>
        <dbReference type="EMBL" id="CAF3321999.1"/>
    </source>
</evidence>
<dbReference type="Proteomes" id="UP000663848">
    <property type="component" value="Unassembled WGS sequence"/>
</dbReference>
<proteinExistence type="predicted"/>
<dbReference type="EMBL" id="CAJOBO010000299">
    <property type="protein sequence ID" value="CAF4186528.1"/>
    <property type="molecule type" value="Genomic_DNA"/>
</dbReference>
<dbReference type="EMBL" id="CAJNYT010004142">
    <property type="protein sequence ID" value="CAF3638925.1"/>
    <property type="molecule type" value="Genomic_DNA"/>
</dbReference>
<evidence type="ECO:0008006" key="12">
    <source>
        <dbReference type="Google" id="ProtNLM"/>
    </source>
</evidence>
<dbReference type="OrthoDB" id="10041683at2759"/>
<evidence type="ECO:0000313" key="9">
    <source>
        <dbReference type="EMBL" id="CAF4533737.1"/>
    </source>
</evidence>
<dbReference type="Proteomes" id="UP000663825">
    <property type="component" value="Unassembled WGS sequence"/>
</dbReference>
<dbReference type="EMBL" id="CAJNYV010004999">
    <property type="protein sequence ID" value="CAF3714219.1"/>
    <property type="molecule type" value="Genomic_DNA"/>
</dbReference>
<sequence>MNGKTHLEDLSNEIFFEIFDYLHMLHTFTGFTLLNKRISNILKSIPLHMVISFGNFRQQINFLLSHLTFHEDQVISINIFDRIRDLNKLVILEIFQPDRLDLNKNNNDELT</sequence>
<evidence type="ECO:0000313" key="4">
    <source>
        <dbReference type="EMBL" id="CAF3638925.1"/>
    </source>
</evidence>
<evidence type="ECO:0000313" key="1">
    <source>
        <dbReference type="EMBL" id="CAF3200223.1"/>
    </source>
</evidence>
<evidence type="ECO:0000313" key="10">
    <source>
        <dbReference type="EMBL" id="CAF4924492.1"/>
    </source>
</evidence>